<dbReference type="PRINTS" id="PR00145">
    <property type="entry name" value="ARGSUCLYASE"/>
</dbReference>
<gene>
    <name evidence="4" type="primary">pcaB</name>
    <name evidence="4" type="ORF">USDA257_c15880</name>
</gene>
<dbReference type="InterPro" id="IPR000362">
    <property type="entry name" value="Fumarate_lyase_fam"/>
</dbReference>
<name>I3X2S2_SINF2</name>
<sequence>MPRIRCLPESSIAIGPRRLSPAVRRLIMSSTFISRGRRKRFSWTYDHRRPIAVVACLSAPRRARSWRRGMTYSAFDHPYLSGLLGDEAVAAEFSAAADIRAMLAFEAALARAEAQHGVIPHAAADRIAEACRAFSPDVAALRRGMATDGVAVPELVRQLRRAVGEAAAEHVHFGATSQDVVDTSLVLRLKAIGELFSGRLGEIVAVLEEGAQQWGERPLMGRTRMQAAIPITVADRMRSWIEPLLDHQDRLDAMDIDLFAVQFGGAAGTLDKLKDKADAVRATLAEELALIDCPQWHSQRAAIADFAHLLSLITGSLGKFGQDIALMAQAGDEIVLAGGGSSSAMAHKQNPVAAEVLVTLARFNATQISGIHQAVVHEQERSGSAWTLEWLLLPQIVGATAAALRLATELAGNIRRLGAA</sequence>
<dbReference type="NCBIfam" id="NF004631">
    <property type="entry name" value="PRK05975.1"/>
    <property type="match status" value="1"/>
</dbReference>
<organism evidence="4 5">
    <name type="scientific">Sinorhizobium fredii (strain USDA 257)</name>
    <dbReference type="NCBI Taxonomy" id="1185652"/>
    <lineage>
        <taxon>Bacteria</taxon>
        <taxon>Pseudomonadati</taxon>
        <taxon>Pseudomonadota</taxon>
        <taxon>Alphaproteobacteria</taxon>
        <taxon>Hyphomicrobiales</taxon>
        <taxon>Rhizobiaceae</taxon>
        <taxon>Sinorhizobium/Ensifer group</taxon>
        <taxon>Sinorhizobium</taxon>
    </lineage>
</organism>
<keyword evidence="4" id="KW-0413">Isomerase</keyword>
<dbReference type="InterPro" id="IPR012789">
    <property type="entry name" value="Protocat_PcaB-like"/>
</dbReference>
<proteinExistence type="inferred from homology"/>
<dbReference type="Proteomes" id="UP000006180">
    <property type="component" value="Chromosome"/>
</dbReference>
<feature type="domain" description="Fumarate lyase N-terminal" evidence="3">
    <location>
        <begin position="93"/>
        <end position="360"/>
    </location>
</feature>
<dbReference type="Pfam" id="PF00206">
    <property type="entry name" value="Lyase_1"/>
    <property type="match status" value="1"/>
</dbReference>
<reference evidence="4 5" key="1">
    <citation type="journal article" date="2012" name="J. Bacteriol.">
        <title>Complete genome sequence of the broad-host-range strain Sinorhizobium fredii USDA257.</title>
        <authorList>
            <person name="Schuldes J."/>
            <person name="Rodriguez Orbegoso M."/>
            <person name="Schmeisser C."/>
            <person name="Krishnan H.B."/>
            <person name="Daniel R."/>
            <person name="Streit W.R."/>
        </authorList>
    </citation>
    <scope>NUCLEOTIDE SEQUENCE [LARGE SCALE GENOMIC DNA]</scope>
    <source>
        <strain evidence="4 5">USDA 257</strain>
    </source>
</reference>
<dbReference type="PRINTS" id="PR00149">
    <property type="entry name" value="FUMRATELYASE"/>
</dbReference>
<dbReference type="PATRIC" id="fig|1185652.3.peg.1649"/>
<dbReference type="InterPro" id="IPR008948">
    <property type="entry name" value="L-Aspartase-like"/>
</dbReference>
<comment type="similarity">
    <text evidence="1">Belongs to the class-II fumarase/aspartase family.</text>
</comment>
<dbReference type="InterPro" id="IPR022761">
    <property type="entry name" value="Fumarate_lyase_N"/>
</dbReference>
<dbReference type="KEGG" id="sfd:USDA257_c15880"/>
<dbReference type="GO" id="GO:0047472">
    <property type="term" value="F:3-carboxy-cis,cis-muconate cycloisomerase activity"/>
    <property type="evidence" value="ECO:0007669"/>
    <property type="project" value="UniProtKB-UniRule"/>
</dbReference>
<evidence type="ECO:0000256" key="2">
    <source>
        <dbReference type="NCBIfam" id="TIGR02426"/>
    </source>
</evidence>
<evidence type="ECO:0000259" key="3">
    <source>
        <dbReference type="Pfam" id="PF00206"/>
    </source>
</evidence>
<protein>
    <recommendedName>
        <fullName evidence="2">3-carboxy-cis,cis-muconate cycloisomerase</fullName>
        <ecNumber evidence="2">5.5.1.2</ecNumber>
    </recommendedName>
</protein>
<evidence type="ECO:0000313" key="5">
    <source>
        <dbReference type="Proteomes" id="UP000006180"/>
    </source>
</evidence>
<dbReference type="Gene3D" id="1.20.200.10">
    <property type="entry name" value="Fumarase/aspartase (Central domain)"/>
    <property type="match status" value="1"/>
</dbReference>
<evidence type="ECO:0000256" key="1">
    <source>
        <dbReference type="ARBA" id="ARBA00034772"/>
    </source>
</evidence>
<dbReference type="PANTHER" id="PTHR43172">
    <property type="entry name" value="ADENYLOSUCCINATE LYASE"/>
    <property type="match status" value="1"/>
</dbReference>
<dbReference type="NCBIfam" id="TIGR02426">
    <property type="entry name" value="protocat_pcaB"/>
    <property type="match status" value="1"/>
</dbReference>
<dbReference type="HOGENOM" id="CLU_030949_3_0_5"/>
<accession>I3X2S2</accession>
<dbReference type="AlphaFoldDB" id="I3X2S2"/>
<dbReference type="EC" id="5.5.1.2" evidence="2"/>
<dbReference type="GO" id="GO:0019619">
    <property type="term" value="P:3,4-dihydroxybenzoate catabolic process"/>
    <property type="evidence" value="ECO:0007669"/>
    <property type="project" value="InterPro"/>
</dbReference>
<evidence type="ECO:0000313" key="4">
    <source>
        <dbReference type="EMBL" id="AFL50178.1"/>
    </source>
</evidence>
<dbReference type="eggNOG" id="COG0015">
    <property type="taxonomic scope" value="Bacteria"/>
</dbReference>
<dbReference type="EMBL" id="CP003563">
    <property type="protein sequence ID" value="AFL50178.1"/>
    <property type="molecule type" value="Genomic_DNA"/>
</dbReference>
<dbReference type="SUPFAM" id="SSF48557">
    <property type="entry name" value="L-aspartase-like"/>
    <property type="match status" value="1"/>
</dbReference>
<dbReference type="STRING" id="1185652.USDA257_c15880"/>
<dbReference type="PANTHER" id="PTHR43172:SF2">
    <property type="entry name" value="ADENYLOSUCCINATE LYASE C-TERMINAL DOMAIN-CONTAINING PROTEIN"/>
    <property type="match status" value="1"/>
</dbReference>